<protein>
    <submittedName>
        <fullName evidence="4">Enoyl-CoA hydratase</fullName>
    </submittedName>
</protein>
<keyword evidence="3" id="KW-1185">Reference proteome</keyword>
<dbReference type="AlphaFoldDB" id="A0A183IMQ5"/>
<dbReference type="EMBL" id="UZAM01008617">
    <property type="protein sequence ID" value="VDP05679.1"/>
    <property type="molecule type" value="Genomic_DNA"/>
</dbReference>
<dbReference type="PANTHER" id="PTHR43802">
    <property type="entry name" value="ENOYL-COA HYDRATASE"/>
    <property type="match status" value="1"/>
</dbReference>
<gene>
    <name evidence="2" type="ORF">SBAD_LOCUS4901</name>
</gene>
<dbReference type="Proteomes" id="UP000270296">
    <property type="component" value="Unassembled WGS sequence"/>
</dbReference>
<dbReference type="OrthoDB" id="448450at2759"/>
<comment type="similarity">
    <text evidence="1">Belongs to the enoyl-CoA hydratase/isomerase family.</text>
</comment>
<reference evidence="2 3" key="2">
    <citation type="submission" date="2018-11" db="EMBL/GenBank/DDBJ databases">
        <authorList>
            <consortium name="Pathogen Informatics"/>
        </authorList>
    </citation>
    <scope>NUCLEOTIDE SEQUENCE [LARGE SCALE GENOMIC DNA]</scope>
</reference>
<accession>A0A183IMQ5</accession>
<proteinExistence type="inferred from homology"/>
<dbReference type="SUPFAM" id="SSF52096">
    <property type="entry name" value="ClpP/crotonase"/>
    <property type="match status" value="1"/>
</dbReference>
<dbReference type="InterPro" id="IPR029045">
    <property type="entry name" value="ClpP/crotonase-like_dom_sf"/>
</dbReference>
<dbReference type="Gene3D" id="3.90.226.10">
    <property type="entry name" value="2-enoyl-CoA Hydratase, Chain A, domain 1"/>
    <property type="match status" value="1"/>
</dbReference>
<dbReference type="InterPro" id="IPR001753">
    <property type="entry name" value="Enoyl-CoA_hydra/iso"/>
</dbReference>
<dbReference type="CDD" id="cd06558">
    <property type="entry name" value="crotonase-like"/>
    <property type="match status" value="1"/>
</dbReference>
<evidence type="ECO:0000313" key="4">
    <source>
        <dbReference type="WBParaSite" id="SBAD_0000510101-mRNA-1"/>
    </source>
</evidence>
<evidence type="ECO:0000256" key="1">
    <source>
        <dbReference type="ARBA" id="ARBA00005254"/>
    </source>
</evidence>
<dbReference type="Pfam" id="PF00378">
    <property type="entry name" value="ECH_1"/>
    <property type="match status" value="1"/>
</dbReference>
<reference evidence="4" key="1">
    <citation type="submission" date="2016-06" db="UniProtKB">
        <authorList>
            <consortium name="WormBaseParasite"/>
        </authorList>
    </citation>
    <scope>IDENTIFICATION</scope>
</reference>
<dbReference type="PANTHER" id="PTHR43802:SF1">
    <property type="entry name" value="IP11341P-RELATED"/>
    <property type="match status" value="1"/>
</dbReference>
<organism evidence="4">
    <name type="scientific">Soboliphyme baturini</name>
    <dbReference type="NCBI Taxonomy" id="241478"/>
    <lineage>
        <taxon>Eukaryota</taxon>
        <taxon>Metazoa</taxon>
        <taxon>Ecdysozoa</taxon>
        <taxon>Nematoda</taxon>
        <taxon>Enoplea</taxon>
        <taxon>Dorylaimia</taxon>
        <taxon>Dioctophymatida</taxon>
        <taxon>Dioctophymatoidea</taxon>
        <taxon>Soboliphymatidae</taxon>
        <taxon>Soboliphyme</taxon>
    </lineage>
</organism>
<evidence type="ECO:0000313" key="3">
    <source>
        <dbReference type="Proteomes" id="UP000270296"/>
    </source>
</evidence>
<evidence type="ECO:0000313" key="2">
    <source>
        <dbReference type="EMBL" id="VDP05679.1"/>
    </source>
</evidence>
<name>A0A183IMQ5_9BILA</name>
<dbReference type="WBParaSite" id="SBAD_0000510101-mRNA-1">
    <property type="protein sequence ID" value="SBAD_0000510101-mRNA-1"/>
    <property type="gene ID" value="SBAD_0000510101"/>
</dbReference>
<sequence>MNGYAVGGGLELALLCDLRVVENRATLGMLNRRFDIPLIDGGTVRLPRLIGLSRALDLIITGRKIDGETAFNWGIANRLVDTGTALGQALNLARVIADLPMASILADRRSAYFSSYDAGSLDDALDFEMECGLKCLNNHCSISKFL</sequence>